<feature type="domain" description="Ubiquitin-like protease family profile" evidence="4">
    <location>
        <begin position="1"/>
        <end position="160"/>
    </location>
</feature>
<dbReference type="Gene3D" id="3.40.395.10">
    <property type="entry name" value="Adenoviral Proteinase, Chain A"/>
    <property type="match status" value="1"/>
</dbReference>
<dbReference type="EMBL" id="JAUCMV010000004">
    <property type="protein sequence ID" value="KAK0401720.1"/>
    <property type="molecule type" value="Genomic_DNA"/>
</dbReference>
<accession>A0AA39LLR2</accession>
<proteinExistence type="inferred from homology"/>
<keyword evidence="6" id="KW-1185">Reference proteome</keyword>
<dbReference type="SUPFAM" id="SSF54001">
    <property type="entry name" value="Cysteine proteinases"/>
    <property type="match status" value="1"/>
</dbReference>
<dbReference type="InterPro" id="IPR003653">
    <property type="entry name" value="Peptidase_C48_C"/>
</dbReference>
<dbReference type="GO" id="GO:0008234">
    <property type="term" value="F:cysteine-type peptidase activity"/>
    <property type="evidence" value="ECO:0007669"/>
    <property type="project" value="InterPro"/>
</dbReference>
<sequence length="361" mass="40852">MPTASSIQSNSSIQEINNKSRHGHTAVLHPAAYNPAMDCADDTIPELVYLHRDAYTTVLMPIHNRGPKNDGTDDHWALAVADLESGSAVLYDSAPGVTELNAGYVVERTQQIVGALRRHRYRDQPFEDDDVEVHDGREFCTMQKDAYNCGIHTMYNAIYFAEQLHRDSHPGPGAYDLRMPEGTDINELRPIIKAELLEHLAPELDHTPEMDNSDEDEVIELRPRTVQQLAPVLERLALESEHVDENEPLQLPAGMAPDVEMAVLNKAPHFPPEFEQLEEELKQLTPDVEVDDDLYELPPELKAKILGPDWQQRSVPKGKRARPPDVQLRVIPADPAHFERIERELLDHSDDDDDVFEDCHQ</sequence>
<comment type="similarity">
    <text evidence="1">Belongs to the peptidase C48 family.</text>
</comment>
<name>A0AA39LLR2_9BILA</name>
<evidence type="ECO:0000256" key="2">
    <source>
        <dbReference type="ARBA" id="ARBA00022670"/>
    </source>
</evidence>
<gene>
    <name evidence="5" type="ORF">QR680_015936</name>
</gene>
<dbReference type="AlphaFoldDB" id="A0AA39LLR2"/>
<organism evidence="5 6">
    <name type="scientific">Steinernema hermaphroditum</name>
    <dbReference type="NCBI Taxonomy" id="289476"/>
    <lineage>
        <taxon>Eukaryota</taxon>
        <taxon>Metazoa</taxon>
        <taxon>Ecdysozoa</taxon>
        <taxon>Nematoda</taxon>
        <taxon>Chromadorea</taxon>
        <taxon>Rhabditida</taxon>
        <taxon>Tylenchina</taxon>
        <taxon>Panagrolaimomorpha</taxon>
        <taxon>Strongyloidoidea</taxon>
        <taxon>Steinernematidae</taxon>
        <taxon>Steinernema</taxon>
    </lineage>
</organism>
<comment type="caution">
    <text evidence="5">The sequence shown here is derived from an EMBL/GenBank/DDBJ whole genome shotgun (WGS) entry which is preliminary data.</text>
</comment>
<dbReference type="PROSITE" id="PS50600">
    <property type="entry name" value="ULP_PROTEASE"/>
    <property type="match status" value="1"/>
</dbReference>
<reference evidence="5" key="1">
    <citation type="submission" date="2023-06" db="EMBL/GenBank/DDBJ databases">
        <title>Genomic analysis of the entomopathogenic nematode Steinernema hermaphroditum.</title>
        <authorList>
            <person name="Schwarz E.M."/>
            <person name="Heppert J.K."/>
            <person name="Baniya A."/>
            <person name="Schwartz H.T."/>
            <person name="Tan C.-H."/>
            <person name="Antoshechkin I."/>
            <person name="Sternberg P.W."/>
            <person name="Goodrich-Blair H."/>
            <person name="Dillman A.R."/>
        </authorList>
    </citation>
    <scope>NUCLEOTIDE SEQUENCE</scope>
    <source>
        <strain evidence="5">PS9179</strain>
        <tissue evidence="5">Whole animal</tissue>
    </source>
</reference>
<evidence type="ECO:0000313" key="6">
    <source>
        <dbReference type="Proteomes" id="UP001175271"/>
    </source>
</evidence>
<keyword evidence="3" id="KW-0378">Hydrolase</keyword>
<dbReference type="Pfam" id="PF02902">
    <property type="entry name" value="Peptidase_C48"/>
    <property type="match status" value="1"/>
</dbReference>
<dbReference type="InterPro" id="IPR038765">
    <property type="entry name" value="Papain-like_cys_pep_sf"/>
</dbReference>
<keyword evidence="2" id="KW-0645">Protease</keyword>
<evidence type="ECO:0000256" key="3">
    <source>
        <dbReference type="ARBA" id="ARBA00022801"/>
    </source>
</evidence>
<evidence type="ECO:0000313" key="5">
    <source>
        <dbReference type="EMBL" id="KAK0401720.1"/>
    </source>
</evidence>
<protein>
    <recommendedName>
        <fullName evidence="4">Ubiquitin-like protease family profile domain-containing protein</fullName>
    </recommendedName>
</protein>
<evidence type="ECO:0000259" key="4">
    <source>
        <dbReference type="PROSITE" id="PS50600"/>
    </source>
</evidence>
<evidence type="ECO:0000256" key="1">
    <source>
        <dbReference type="ARBA" id="ARBA00005234"/>
    </source>
</evidence>
<dbReference type="GO" id="GO:0006508">
    <property type="term" value="P:proteolysis"/>
    <property type="evidence" value="ECO:0007669"/>
    <property type="project" value="UniProtKB-KW"/>
</dbReference>
<dbReference type="Proteomes" id="UP001175271">
    <property type="component" value="Unassembled WGS sequence"/>
</dbReference>